<evidence type="ECO:0000256" key="1">
    <source>
        <dbReference type="SAM" id="MobiDB-lite"/>
    </source>
</evidence>
<dbReference type="Pfam" id="PF01345">
    <property type="entry name" value="DUF11"/>
    <property type="match status" value="1"/>
</dbReference>
<comment type="caution">
    <text evidence="4">The sequence shown here is derived from an EMBL/GenBank/DDBJ whole genome shotgun (WGS) entry which is preliminary data.</text>
</comment>
<gene>
    <name evidence="4" type="ORF">Voc01_087590</name>
</gene>
<feature type="domain" description="IPT/TIG" evidence="3">
    <location>
        <begin position="431"/>
        <end position="511"/>
    </location>
</feature>
<evidence type="ECO:0000313" key="4">
    <source>
        <dbReference type="EMBL" id="GIJ73842.1"/>
    </source>
</evidence>
<keyword evidence="5" id="KW-1185">Reference proteome</keyword>
<evidence type="ECO:0000259" key="3">
    <source>
        <dbReference type="SMART" id="SM00429"/>
    </source>
</evidence>
<organism evidence="4 5">
    <name type="scientific">Virgisporangium ochraceum</name>
    <dbReference type="NCBI Taxonomy" id="65505"/>
    <lineage>
        <taxon>Bacteria</taxon>
        <taxon>Bacillati</taxon>
        <taxon>Actinomycetota</taxon>
        <taxon>Actinomycetes</taxon>
        <taxon>Micromonosporales</taxon>
        <taxon>Micromonosporaceae</taxon>
        <taxon>Virgisporangium</taxon>
    </lineage>
</organism>
<proteinExistence type="predicted"/>
<dbReference type="Gene3D" id="2.60.40.10">
    <property type="entry name" value="Immunoglobulins"/>
    <property type="match status" value="1"/>
</dbReference>
<evidence type="ECO:0000313" key="5">
    <source>
        <dbReference type="Proteomes" id="UP000635606"/>
    </source>
</evidence>
<reference evidence="4" key="1">
    <citation type="submission" date="2021-01" db="EMBL/GenBank/DDBJ databases">
        <title>Whole genome shotgun sequence of Virgisporangium ochraceum NBRC 16418.</title>
        <authorList>
            <person name="Komaki H."/>
            <person name="Tamura T."/>
        </authorList>
    </citation>
    <scope>NUCLEOTIDE SEQUENCE</scope>
    <source>
        <strain evidence="4">NBRC 16418</strain>
    </source>
</reference>
<dbReference type="SMART" id="SM00429">
    <property type="entry name" value="IPT"/>
    <property type="match status" value="1"/>
</dbReference>
<dbReference type="InterPro" id="IPR002909">
    <property type="entry name" value="IPT_dom"/>
</dbReference>
<dbReference type="InterPro" id="IPR047589">
    <property type="entry name" value="DUF11_rpt"/>
</dbReference>
<dbReference type="SUPFAM" id="SSF81296">
    <property type="entry name" value="E set domains"/>
    <property type="match status" value="1"/>
</dbReference>
<feature type="compositionally biased region" description="Low complexity" evidence="1">
    <location>
        <begin position="613"/>
        <end position="624"/>
    </location>
</feature>
<protein>
    <recommendedName>
        <fullName evidence="3">IPT/TIG domain-containing protein</fullName>
    </recommendedName>
</protein>
<dbReference type="NCBIfam" id="TIGR04225">
    <property type="entry name" value="CshA_fibril_rpt"/>
    <property type="match status" value="2"/>
</dbReference>
<dbReference type="EMBL" id="BOPH01000126">
    <property type="protein sequence ID" value="GIJ73842.1"/>
    <property type="molecule type" value="Genomic_DNA"/>
</dbReference>
<keyword evidence="2" id="KW-0732">Signal</keyword>
<sequence length="1021" mass="100798">MSRGLAWPAAAVAALGAAPLVMTAAPAIAAPACGAATATVTRTSGPVLYLEPGSSPALDSAYAMYRVTNTSGADYADVWVTIGSFAGPSIGRASSESGQAHIGRLAAGASANAAFYLTAGTEVTTPEAHTVRVYGTRPDLAPDAVCTASFSLTAQADISASANKVTSVTASSSPQLGGRLTVTVVGNTGTIGAAGLFTATPASYASWPANAYRLTGSTITMSGGNTGTHTDTLYLPGLNSSATDYTATFTFAVAGTTASATAVSPMTHISSGTQVKHTTTNNFATLPPIPAVVNHTSLTVSGSPTSLPPVGGTATFTTTVTNAGGAAVTLDDVTATLPAGTTYVPGSATFGGAPTADPAISGGAAVFLAGLDVPAGASRQLTFQVAVPGTPGQYTASVVGHVASATIDATTGTGDSQPATGKITVAGVGTPPTVTAVAPDEGPAAGGTTVTVTGTHLTDTTTVRVGSADATDVTVVDDTTITARTPPGSGAQDLTVTTLTGTSAPVTFTYRAAPAPADLTSTGVGTGAQTATVPLPADGGVTLLDADGDPTAGPVTVPGQGTYTLADDTVTFTPVLGYAGTATPVGFRVTDRFGQTGDATFTPTVTAPPGPSAAPLSSSGVGTATQTVTPAVPTGGTLALVGSGAVPDKGTFAVDAGTLTFTPRIGFTGTAAAQYRVTDAYGHDAAASYTATVTPPPPPTAPPHQTSGIGTSPQAVQFTVPDGATATLLDANGNAATAVTVPAKGTYTLQTPERALARPGRAEHALARMRPRDTEAATVATITFTPVLGYTGVAPPVQYRITDAYGQSAVATYTPTVTLPAAPPAAPQTSTGDNTTPQHVTVTVPPGGNVTLLDASGNPATTVTIAGQGAYTLDPATGGITFTPEARFRGTPSPVTYRVTDAYGQSATATYTPAVAATDGGDPGGGDPVALPVTGPDTPTLIGLGLSMVLLGAALARRRWAPLPARSRHTGVDVGNRWSGAGRREVYGAAPAAATTLTFLVRRTDDGSCAAEVTWENATMW</sequence>
<accession>A0A8J4EJ21</accession>
<evidence type="ECO:0000256" key="2">
    <source>
        <dbReference type="SAM" id="SignalP"/>
    </source>
</evidence>
<name>A0A8J4EJ21_9ACTN</name>
<dbReference type="Proteomes" id="UP000635606">
    <property type="component" value="Unassembled WGS sequence"/>
</dbReference>
<dbReference type="Gene3D" id="2.60.40.2810">
    <property type="match status" value="1"/>
</dbReference>
<dbReference type="InterPro" id="IPR013783">
    <property type="entry name" value="Ig-like_fold"/>
</dbReference>
<dbReference type="InterPro" id="IPR001434">
    <property type="entry name" value="OmcB-like_DUF11"/>
</dbReference>
<dbReference type="Pfam" id="PF19076">
    <property type="entry name" value="CshA_repeat"/>
    <property type="match status" value="4"/>
</dbReference>
<feature type="chain" id="PRO_5035206083" description="IPT/TIG domain-containing protein" evidence="2">
    <location>
        <begin position="30"/>
        <end position="1021"/>
    </location>
</feature>
<feature type="region of interest" description="Disordered" evidence="1">
    <location>
        <begin position="602"/>
        <end position="624"/>
    </location>
</feature>
<dbReference type="InterPro" id="IPR026395">
    <property type="entry name" value="CshA_fibril"/>
</dbReference>
<dbReference type="NCBIfam" id="TIGR01451">
    <property type="entry name" value="B_ant_repeat"/>
    <property type="match status" value="1"/>
</dbReference>
<dbReference type="InterPro" id="IPR014756">
    <property type="entry name" value="Ig_E-set"/>
</dbReference>
<feature type="signal peptide" evidence="2">
    <location>
        <begin position="1"/>
        <end position="29"/>
    </location>
</feature>
<dbReference type="AlphaFoldDB" id="A0A8J4EJ21"/>
<dbReference type="Pfam" id="PF01833">
    <property type="entry name" value="TIG"/>
    <property type="match status" value="1"/>
</dbReference>
<dbReference type="GO" id="GO:0005975">
    <property type="term" value="P:carbohydrate metabolic process"/>
    <property type="evidence" value="ECO:0007669"/>
    <property type="project" value="UniProtKB-ARBA"/>
</dbReference>